<dbReference type="Gene3D" id="3.30.565.10">
    <property type="entry name" value="Histidine kinase-like ATPase, C-terminal domain"/>
    <property type="match status" value="1"/>
</dbReference>
<accession>A0ABT9TZ75</accession>
<comment type="caution">
    <text evidence="14">The sequence shown here is derived from an EMBL/GenBank/DDBJ whole genome shotgun (WGS) entry which is preliminary data.</text>
</comment>
<keyword evidence="15" id="KW-1185">Reference proteome</keyword>
<dbReference type="Gene3D" id="6.10.340.10">
    <property type="match status" value="1"/>
</dbReference>
<evidence type="ECO:0000256" key="3">
    <source>
        <dbReference type="ARBA" id="ARBA00022553"/>
    </source>
</evidence>
<sequence>MIRRLFDRFRNNRLFVKMFLVMLLSIVAVSIAITWVTLNTSERLFMQTFSITNSKVLTQIETSIGSLNYSIVLATNNMLQSGSIKSFLTESGGNSKSIARTYFGMNQQMKRITSIVDAYEIGITITGNNGRSFATDRSIWPLTDSELIVHPITEQTLKEPKRLLYQFDYVEPSETSAGQASIVASKALMERTTGFVYGAMYFSIREREFKRLYETYTSLGNDVVILNGKGMIISSNRADWIGQSDPDLLAKAREIVEQSLEYKDVDRDGRDQLLISKYLESLDLYLVNVIDKKTAIGQLMDTRTIVLIVIAIVSIALLIVFLISGRLTKSLSRLVKQISTISKYDFDHYVTVGGSYETRQLGQAFNAMLDELHEYVDELVETQRRQRNAELEALQQQINPHFLYNTLASVKFMVQQGSKEKAAETINALISLLQNSISNVSETITISQELVNMRNYVFINHVRYGEKIKVNYFVSPDCMGYMVPKLIIQPFIENAFFHGFNKKSEGHIYMLVAQEGNALVSEIVDNGDGMAITPEQLPDQSKGSRQLFTGIGVRNVHERIKLLYGDEYGVSITSELGEGTKVKIRLPLIKG</sequence>
<dbReference type="InterPro" id="IPR050640">
    <property type="entry name" value="Bact_2-comp_sensor_kinase"/>
</dbReference>
<dbReference type="PROSITE" id="PS50885">
    <property type="entry name" value="HAMP"/>
    <property type="match status" value="1"/>
</dbReference>
<dbReference type="SUPFAM" id="SSF158472">
    <property type="entry name" value="HAMP domain-like"/>
    <property type="match status" value="1"/>
</dbReference>
<dbReference type="CDD" id="cd06225">
    <property type="entry name" value="HAMP"/>
    <property type="match status" value="1"/>
</dbReference>
<dbReference type="SUPFAM" id="SSF55874">
    <property type="entry name" value="ATPase domain of HSP90 chaperone/DNA topoisomerase II/histidine kinase"/>
    <property type="match status" value="1"/>
</dbReference>
<dbReference type="Proteomes" id="UP001229346">
    <property type="component" value="Unassembled WGS sequence"/>
</dbReference>
<evidence type="ECO:0000256" key="5">
    <source>
        <dbReference type="ARBA" id="ARBA00022692"/>
    </source>
</evidence>
<keyword evidence="4 14" id="KW-0808">Transferase</keyword>
<evidence type="ECO:0000313" key="15">
    <source>
        <dbReference type="Proteomes" id="UP001229346"/>
    </source>
</evidence>
<evidence type="ECO:0000256" key="11">
    <source>
        <dbReference type="ARBA" id="ARBA00023136"/>
    </source>
</evidence>
<dbReference type="GO" id="GO:0004673">
    <property type="term" value="F:protein histidine kinase activity"/>
    <property type="evidence" value="ECO:0007669"/>
    <property type="project" value="UniProtKB-EC"/>
</dbReference>
<evidence type="ECO:0000256" key="4">
    <source>
        <dbReference type="ARBA" id="ARBA00022679"/>
    </source>
</evidence>
<name>A0ABT9TZ75_PAEHA</name>
<proteinExistence type="predicted"/>
<keyword evidence="3" id="KW-0597">Phosphoprotein</keyword>
<keyword evidence="11 12" id="KW-0472">Membrane</keyword>
<dbReference type="PANTHER" id="PTHR34220:SF11">
    <property type="entry name" value="SENSOR PROTEIN KINASE HPTS"/>
    <property type="match status" value="1"/>
</dbReference>
<feature type="transmembrane region" description="Helical" evidence="12">
    <location>
        <begin position="305"/>
        <end position="323"/>
    </location>
</feature>
<keyword evidence="8" id="KW-0067">ATP-binding</keyword>
<organism evidence="14 15">
    <name type="scientific">Paenibacillus harenae</name>
    <dbReference type="NCBI Taxonomy" id="306543"/>
    <lineage>
        <taxon>Bacteria</taxon>
        <taxon>Bacillati</taxon>
        <taxon>Bacillota</taxon>
        <taxon>Bacilli</taxon>
        <taxon>Bacillales</taxon>
        <taxon>Paenibacillaceae</taxon>
        <taxon>Paenibacillus</taxon>
    </lineage>
</organism>
<dbReference type="Pfam" id="PF02518">
    <property type="entry name" value="HATPase_c"/>
    <property type="match status" value="1"/>
</dbReference>
<evidence type="ECO:0000313" key="14">
    <source>
        <dbReference type="EMBL" id="MDQ0112669.1"/>
    </source>
</evidence>
<dbReference type="Pfam" id="PF00672">
    <property type="entry name" value="HAMP"/>
    <property type="match status" value="1"/>
</dbReference>
<keyword evidence="7 14" id="KW-0418">Kinase</keyword>
<dbReference type="PANTHER" id="PTHR34220">
    <property type="entry name" value="SENSOR HISTIDINE KINASE YPDA"/>
    <property type="match status" value="1"/>
</dbReference>
<dbReference type="InterPro" id="IPR003660">
    <property type="entry name" value="HAMP_dom"/>
</dbReference>
<dbReference type="InterPro" id="IPR010559">
    <property type="entry name" value="Sig_transdc_His_kin_internal"/>
</dbReference>
<evidence type="ECO:0000256" key="7">
    <source>
        <dbReference type="ARBA" id="ARBA00022777"/>
    </source>
</evidence>
<keyword evidence="5 12" id="KW-0812">Transmembrane</keyword>
<dbReference type="EMBL" id="JAUSSU010000004">
    <property type="protein sequence ID" value="MDQ0112669.1"/>
    <property type="molecule type" value="Genomic_DNA"/>
</dbReference>
<feature type="transmembrane region" description="Helical" evidence="12">
    <location>
        <begin position="20"/>
        <end position="38"/>
    </location>
</feature>
<evidence type="ECO:0000256" key="10">
    <source>
        <dbReference type="ARBA" id="ARBA00023012"/>
    </source>
</evidence>
<dbReference type="InterPro" id="IPR003594">
    <property type="entry name" value="HATPase_dom"/>
</dbReference>
<dbReference type="EC" id="2.7.13.3" evidence="14"/>
<keyword evidence="10" id="KW-0902">Two-component regulatory system</keyword>
<dbReference type="InterPro" id="IPR036890">
    <property type="entry name" value="HATPase_C_sf"/>
</dbReference>
<dbReference type="Pfam" id="PF06580">
    <property type="entry name" value="His_kinase"/>
    <property type="match status" value="1"/>
</dbReference>
<protein>
    <submittedName>
        <fullName evidence="14">Two-component system sensor histidine kinase YesM</fullName>
        <ecNumber evidence="14">2.7.13.3</ecNumber>
    </submittedName>
</protein>
<keyword evidence="6" id="KW-0547">Nucleotide-binding</keyword>
<evidence type="ECO:0000256" key="9">
    <source>
        <dbReference type="ARBA" id="ARBA00022989"/>
    </source>
</evidence>
<evidence type="ECO:0000259" key="13">
    <source>
        <dbReference type="PROSITE" id="PS50885"/>
    </source>
</evidence>
<feature type="domain" description="HAMP" evidence="13">
    <location>
        <begin position="325"/>
        <end position="377"/>
    </location>
</feature>
<keyword evidence="9 12" id="KW-1133">Transmembrane helix</keyword>
<evidence type="ECO:0000256" key="1">
    <source>
        <dbReference type="ARBA" id="ARBA00004651"/>
    </source>
</evidence>
<evidence type="ECO:0000256" key="2">
    <source>
        <dbReference type="ARBA" id="ARBA00022475"/>
    </source>
</evidence>
<evidence type="ECO:0000256" key="6">
    <source>
        <dbReference type="ARBA" id="ARBA00022741"/>
    </source>
</evidence>
<evidence type="ECO:0000256" key="12">
    <source>
        <dbReference type="SAM" id="Phobius"/>
    </source>
</evidence>
<evidence type="ECO:0000256" key="8">
    <source>
        <dbReference type="ARBA" id="ARBA00022840"/>
    </source>
</evidence>
<comment type="subcellular location">
    <subcellularLocation>
        <location evidence="1">Cell membrane</location>
        <topology evidence="1">Multi-pass membrane protein</topology>
    </subcellularLocation>
</comment>
<reference evidence="14 15" key="1">
    <citation type="submission" date="2023-07" db="EMBL/GenBank/DDBJ databases">
        <title>Sorghum-associated microbial communities from plants grown in Nebraska, USA.</title>
        <authorList>
            <person name="Schachtman D."/>
        </authorList>
    </citation>
    <scope>NUCLEOTIDE SEQUENCE [LARGE SCALE GENOMIC DNA]</scope>
    <source>
        <strain evidence="14 15">CC482</strain>
    </source>
</reference>
<keyword evidence="2" id="KW-1003">Cell membrane</keyword>
<dbReference type="SMART" id="SM00304">
    <property type="entry name" value="HAMP"/>
    <property type="match status" value="1"/>
</dbReference>
<gene>
    <name evidence="14" type="ORF">J2T15_002104</name>
</gene>